<name>A0A1Y5RDG5_9RHOB</name>
<dbReference type="PROSITE" id="PS50110">
    <property type="entry name" value="RESPONSE_REGULATORY"/>
    <property type="match status" value="2"/>
</dbReference>
<dbReference type="PANTHER" id="PTHR45339">
    <property type="entry name" value="HYBRID SIGNAL TRANSDUCTION HISTIDINE KINASE J"/>
    <property type="match status" value="1"/>
</dbReference>
<evidence type="ECO:0000256" key="9">
    <source>
        <dbReference type="ARBA" id="ARBA00064003"/>
    </source>
</evidence>
<keyword evidence="3 11" id="KW-0597">Phosphoprotein</keyword>
<dbReference type="InterPro" id="IPR011006">
    <property type="entry name" value="CheY-like_superfamily"/>
</dbReference>
<dbReference type="EC" id="2.7.13.3" evidence="2"/>
<dbReference type="GO" id="GO:0000155">
    <property type="term" value="F:phosphorelay sensor kinase activity"/>
    <property type="evidence" value="ECO:0007669"/>
    <property type="project" value="InterPro"/>
</dbReference>
<dbReference type="InterPro" id="IPR004358">
    <property type="entry name" value="Sig_transdc_His_kin-like_C"/>
</dbReference>
<dbReference type="GO" id="GO:0005524">
    <property type="term" value="F:ATP binding"/>
    <property type="evidence" value="ECO:0007669"/>
    <property type="project" value="UniProtKB-KW"/>
</dbReference>
<dbReference type="InterPro" id="IPR036097">
    <property type="entry name" value="HisK_dim/P_sf"/>
</dbReference>
<dbReference type="OrthoDB" id="9801651at2"/>
<keyword evidence="8" id="KW-0902">Two-component regulatory system</keyword>
<keyword evidence="12" id="KW-0175">Coiled coil</keyword>
<dbReference type="SUPFAM" id="SSF52172">
    <property type="entry name" value="CheY-like"/>
    <property type="match status" value="2"/>
</dbReference>
<evidence type="ECO:0000256" key="7">
    <source>
        <dbReference type="ARBA" id="ARBA00022840"/>
    </source>
</evidence>
<dbReference type="Pfam" id="PF02518">
    <property type="entry name" value="HATPase_c"/>
    <property type="match status" value="1"/>
</dbReference>
<dbReference type="FunFam" id="3.30.565.10:FF:000010">
    <property type="entry name" value="Sensor histidine kinase RcsC"/>
    <property type="match status" value="1"/>
</dbReference>
<dbReference type="Pfam" id="PF00072">
    <property type="entry name" value="Response_reg"/>
    <property type="match status" value="1"/>
</dbReference>
<evidence type="ECO:0000259" key="13">
    <source>
        <dbReference type="PROSITE" id="PS50109"/>
    </source>
</evidence>
<evidence type="ECO:0000256" key="12">
    <source>
        <dbReference type="SAM" id="Coils"/>
    </source>
</evidence>
<dbReference type="PRINTS" id="PR00344">
    <property type="entry name" value="BCTRLSENSOR"/>
</dbReference>
<feature type="modified residue" description="4-aspartylphosphate" evidence="11">
    <location>
        <position position="507"/>
    </location>
</feature>
<reference evidence="15 16" key="1">
    <citation type="submission" date="2017-03" db="EMBL/GenBank/DDBJ databases">
        <authorList>
            <person name="Afonso C.L."/>
            <person name="Miller P.J."/>
            <person name="Scott M.A."/>
            <person name="Spackman E."/>
            <person name="Goraichik I."/>
            <person name="Dimitrov K.M."/>
            <person name="Suarez D.L."/>
            <person name="Swayne D.E."/>
        </authorList>
    </citation>
    <scope>NUCLEOTIDE SEQUENCE [LARGE SCALE GENOMIC DNA]</scope>
    <source>
        <strain evidence="15 16">CECT 8620</strain>
    </source>
</reference>
<feature type="coiled-coil region" evidence="12">
    <location>
        <begin position="50"/>
        <end position="80"/>
    </location>
</feature>
<evidence type="ECO:0000256" key="11">
    <source>
        <dbReference type="PROSITE-ProRule" id="PRU00169"/>
    </source>
</evidence>
<protein>
    <recommendedName>
        <fullName evidence="10">Sensory/regulatory protein RpfC</fullName>
        <ecNumber evidence="2">2.7.13.3</ecNumber>
    </recommendedName>
</protein>
<dbReference type="SMART" id="SM00448">
    <property type="entry name" value="REC"/>
    <property type="match status" value="2"/>
</dbReference>
<dbReference type="SMART" id="SM00388">
    <property type="entry name" value="HisKA"/>
    <property type="match status" value="1"/>
</dbReference>
<dbReference type="RefSeq" id="WP_085835344.1">
    <property type="nucleotide sequence ID" value="NZ_FWFS01000001.1"/>
</dbReference>
<dbReference type="Gene3D" id="3.30.565.10">
    <property type="entry name" value="Histidine kinase-like ATPase, C-terminal domain"/>
    <property type="match status" value="1"/>
</dbReference>
<comment type="subunit">
    <text evidence="9">At low DSF concentrations, interacts with RpfF.</text>
</comment>
<evidence type="ECO:0000256" key="2">
    <source>
        <dbReference type="ARBA" id="ARBA00012438"/>
    </source>
</evidence>
<dbReference type="CDD" id="cd00156">
    <property type="entry name" value="REC"/>
    <property type="match status" value="1"/>
</dbReference>
<dbReference type="CDD" id="cd17546">
    <property type="entry name" value="REC_hyHK_CKI1_RcsC-like"/>
    <property type="match status" value="1"/>
</dbReference>
<keyword evidence="7" id="KW-0067">ATP-binding</keyword>
<feature type="domain" description="Response regulatory" evidence="14">
    <location>
        <begin position="586"/>
        <end position="704"/>
    </location>
</feature>
<dbReference type="SUPFAM" id="SSF55874">
    <property type="entry name" value="ATPase domain of HSP90 chaperone/DNA topoisomerase II/histidine kinase"/>
    <property type="match status" value="1"/>
</dbReference>
<keyword evidence="6 15" id="KW-0418">Kinase</keyword>
<comment type="catalytic activity">
    <reaction evidence="1">
        <text>ATP + protein L-histidine = ADP + protein N-phospho-L-histidine.</text>
        <dbReference type="EC" id="2.7.13.3"/>
    </reaction>
</comment>
<dbReference type="CDD" id="cd00082">
    <property type="entry name" value="HisKA"/>
    <property type="match status" value="1"/>
</dbReference>
<sequence length="727" mass="79892">MSQLDILAQERRARLAAERLLELKQAELFAANKKLSSHARNLSDEIIVTREETQTLKVRNEETLQDLEKAHHAVDIAERRLWDSLETIHDGFAVYDPDDVLIAANSAYLQVFDGLADVRPGAHYRDIITLAVEEGLVDTGDLTRMGFVEAAMARWNAPHREPHVMRLWNNQFVKLVDQRSRDGDTVSLGLNITATVRSETRLKKARSKAESANRAKSAFLANMTHEIRTPMNGVVGMAELLADTALSDEQKLYVDTIKSSGEALLLLINDVLDYSKIEASKLSLHYEPFDFEKTVHEVVTLLQPSAAHKKIDLIIDYDMFLPTRYVGDRGRLRQVLMNLVGNAVKFTRDGHVVIRVVGLPDGDKAQRVHVSVEDTGIGIAPDMVDHIFGEFNQVEDERNRKFEGTGLGLAITRQLVSLMGGEIWVDSDLGQGSVFGFHITMDMAEDAVVATALPSWMHSAVLIDPQATGSSILAKQLDTLGFAVSAFASATEMLASRAFTADIYLVDSALPDRDVVSFIRELRSNGVEAPVLVMTSGPISAGLLAAERAHLLHKPLLRADFLGALARVAPEATVRTSSSGQPRKMRVLAAEDNKTNQLVFGKMLKSIDIELKFAENGREAIALYQSFEPDLIFMDISMPDIDGKEATRAIRALEEATGTHVPIVALTAHAMAGDDAAIMDAGLDYYMTKPLRKAAIIDRILAHQPADSFPLVGAVIAQDMPRAGNEP</sequence>
<dbReference type="Gene3D" id="1.10.287.130">
    <property type="match status" value="1"/>
</dbReference>
<dbReference type="PROSITE" id="PS50109">
    <property type="entry name" value="HIS_KIN"/>
    <property type="match status" value="1"/>
</dbReference>
<dbReference type="EMBL" id="FWFS01000001">
    <property type="protein sequence ID" value="SLN14935.1"/>
    <property type="molecule type" value="Genomic_DNA"/>
</dbReference>
<proteinExistence type="predicted"/>
<dbReference type="Proteomes" id="UP000193862">
    <property type="component" value="Unassembled WGS sequence"/>
</dbReference>
<keyword evidence="16" id="KW-1185">Reference proteome</keyword>
<dbReference type="PANTHER" id="PTHR45339:SF5">
    <property type="entry name" value="HISTIDINE KINASE"/>
    <property type="match status" value="1"/>
</dbReference>
<evidence type="ECO:0000256" key="6">
    <source>
        <dbReference type="ARBA" id="ARBA00022777"/>
    </source>
</evidence>
<organism evidence="15 16">
    <name type="scientific">Aquimixticola soesokkakensis</name>
    <dbReference type="NCBI Taxonomy" id="1519096"/>
    <lineage>
        <taxon>Bacteria</taxon>
        <taxon>Pseudomonadati</taxon>
        <taxon>Pseudomonadota</taxon>
        <taxon>Alphaproteobacteria</taxon>
        <taxon>Rhodobacterales</taxon>
        <taxon>Paracoccaceae</taxon>
        <taxon>Aquimixticola</taxon>
    </lineage>
</organism>
<dbReference type="InterPro" id="IPR003661">
    <property type="entry name" value="HisK_dim/P_dom"/>
</dbReference>
<dbReference type="CDD" id="cd16922">
    <property type="entry name" value="HATPase_EvgS-ArcB-TorS-like"/>
    <property type="match status" value="1"/>
</dbReference>
<dbReference type="FunFam" id="1.10.287.130:FF:000002">
    <property type="entry name" value="Two-component osmosensing histidine kinase"/>
    <property type="match status" value="1"/>
</dbReference>
<evidence type="ECO:0000256" key="1">
    <source>
        <dbReference type="ARBA" id="ARBA00000085"/>
    </source>
</evidence>
<evidence type="ECO:0000259" key="14">
    <source>
        <dbReference type="PROSITE" id="PS50110"/>
    </source>
</evidence>
<dbReference type="AlphaFoldDB" id="A0A1Y5RDG5"/>
<dbReference type="SUPFAM" id="SSF47384">
    <property type="entry name" value="Homodimeric domain of signal transducing histidine kinase"/>
    <property type="match status" value="1"/>
</dbReference>
<feature type="modified residue" description="4-aspartylphosphate" evidence="11">
    <location>
        <position position="635"/>
    </location>
</feature>
<keyword evidence="4 15" id="KW-0808">Transferase</keyword>
<feature type="domain" description="Response regulatory" evidence="14">
    <location>
        <begin position="459"/>
        <end position="569"/>
    </location>
</feature>
<dbReference type="Gene3D" id="3.40.50.2300">
    <property type="match status" value="2"/>
</dbReference>
<keyword evidence="5" id="KW-0547">Nucleotide-binding</keyword>
<evidence type="ECO:0000313" key="15">
    <source>
        <dbReference type="EMBL" id="SLN14935.1"/>
    </source>
</evidence>
<feature type="domain" description="Histidine kinase" evidence="13">
    <location>
        <begin position="222"/>
        <end position="443"/>
    </location>
</feature>
<dbReference type="SMART" id="SM00387">
    <property type="entry name" value="HATPase_c"/>
    <property type="match status" value="1"/>
</dbReference>
<dbReference type="InterPro" id="IPR005467">
    <property type="entry name" value="His_kinase_dom"/>
</dbReference>
<dbReference type="InterPro" id="IPR036890">
    <property type="entry name" value="HATPase_C_sf"/>
</dbReference>
<evidence type="ECO:0000256" key="3">
    <source>
        <dbReference type="ARBA" id="ARBA00022553"/>
    </source>
</evidence>
<dbReference type="InterPro" id="IPR001789">
    <property type="entry name" value="Sig_transdc_resp-reg_receiver"/>
</dbReference>
<gene>
    <name evidence="15" type="primary">barA_1</name>
    <name evidence="15" type="ORF">AQS8620_00252</name>
</gene>
<dbReference type="Pfam" id="PF00512">
    <property type="entry name" value="HisKA"/>
    <property type="match status" value="1"/>
</dbReference>
<evidence type="ECO:0000256" key="5">
    <source>
        <dbReference type="ARBA" id="ARBA00022741"/>
    </source>
</evidence>
<evidence type="ECO:0000256" key="10">
    <source>
        <dbReference type="ARBA" id="ARBA00068150"/>
    </source>
</evidence>
<evidence type="ECO:0000256" key="4">
    <source>
        <dbReference type="ARBA" id="ARBA00022679"/>
    </source>
</evidence>
<accession>A0A1Y5RDG5</accession>
<dbReference type="Pfam" id="PF12860">
    <property type="entry name" value="PAS_7"/>
    <property type="match status" value="1"/>
</dbReference>
<evidence type="ECO:0000313" key="16">
    <source>
        <dbReference type="Proteomes" id="UP000193862"/>
    </source>
</evidence>
<dbReference type="InterPro" id="IPR003594">
    <property type="entry name" value="HATPase_dom"/>
</dbReference>
<evidence type="ECO:0000256" key="8">
    <source>
        <dbReference type="ARBA" id="ARBA00023012"/>
    </source>
</evidence>